<feature type="region of interest" description="Disordered" evidence="1">
    <location>
        <begin position="1"/>
        <end position="35"/>
    </location>
</feature>
<sequence>MPQTQDKIMPNWLSSVDTSSGSVDTVLQMQGKKVR</sequence>
<name>A0A843TDT2_COLES</name>
<evidence type="ECO:0000256" key="1">
    <source>
        <dbReference type="SAM" id="MobiDB-lite"/>
    </source>
</evidence>
<evidence type="ECO:0000313" key="2">
    <source>
        <dbReference type="EMBL" id="MQL67794.1"/>
    </source>
</evidence>
<organism evidence="2 3">
    <name type="scientific">Colocasia esculenta</name>
    <name type="common">Wild taro</name>
    <name type="synonym">Arum esculentum</name>
    <dbReference type="NCBI Taxonomy" id="4460"/>
    <lineage>
        <taxon>Eukaryota</taxon>
        <taxon>Viridiplantae</taxon>
        <taxon>Streptophyta</taxon>
        <taxon>Embryophyta</taxon>
        <taxon>Tracheophyta</taxon>
        <taxon>Spermatophyta</taxon>
        <taxon>Magnoliopsida</taxon>
        <taxon>Liliopsida</taxon>
        <taxon>Araceae</taxon>
        <taxon>Aroideae</taxon>
        <taxon>Colocasieae</taxon>
        <taxon>Colocasia</taxon>
    </lineage>
</organism>
<protein>
    <submittedName>
        <fullName evidence="2">Uncharacterized protein</fullName>
    </submittedName>
</protein>
<dbReference type="EMBL" id="NMUH01000001">
    <property type="protein sequence ID" value="MQL67794.1"/>
    <property type="molecule type" value="Genomic_DNA"/>
</dbReference>
<keyword evidence="3" id="KW-1185">Reference proteome</keyword>
<proteinExistence type="predicted"/>
<reference evidence="2" key="1">
    <citation type="submission" date="2017-07" db="EMBL/GenBank/DDBJ databases">
        <title>Taro Niue Genome Assembly and Annotation.</title>
        <authorList>
            <person name="Atibalentja N."/>
            <person name="Keating K."/>
            <person name="Fields C.J."/>
        </authorList>
    </citation>
    <scope>NUCLEOTIDE SEQUENCE</scope>
    <source>
        <strain evidence="2">Niue_2</strain>
        <tissue evidence="2">Leaf</tissue>
    </source>
</reference>
<comment type="caution">
    <text evidence="2">The sequence shown here is derived from an EMBL/GenBank/DDBJ whole genome shotgun (WGS) entry which is preliminary data.</text>
</comment>
<gene>
    <name evidence="2" type="ORF">Taro_000006</name>
</gene>
<dbReference type="Proteomes" id="UP000652761">
    <property type="component" value="Unassembled WGS sequence"/>
</dbReference>
<accession>A0A843TDT2</accession>
<evidence type="ECO:0000313" key="3">
    <source>
        <dbReference type="Proteomes" id="UP000652761"/>
    </source>
</evidence>
<feature type="compositionally biased region" description="Low complexity" evidence="1">
    <location>
        <begin position="14"/>
        <end position="26"/>
    </location>
</feature>
<dbReference type="AlphaFoldDB" id="A0A843TDT2"/>